<keyword evidence="2" id="KW-1185">Reference proteome</keyword>
<dbReference type="Gene3D" id="6.10.10.120">
    <property type="entry name" value="Antitoxin ParD1-like"/>
    <property type="match status" value="1"/>
</dbReference>
<gene>
    <name evidence="1" type="ordered locus">zobellia_2699</name>
</gene>
<dbReference type="RefSeq" id="WP_013994045.1">
    <property type="nucleotide sequence ID" value="NC_015844.1"/>
</dbReference>
<dbReference type="KEGG" id="zga:ZOBELLIA_2699"/>
<evidence type="ECO:0000313" key="1">
    <source>
        <dbReference type="EMBL" id="CAZ96849.1"/>
    </source>
</evidence>
<evidence type="ECO:0000313" key="2">
    <source>
        <dbReference type="Proteomes" id="UP000008898"/>
    </source>
</evidence>
<reference evidence="1 2" key="2">
    <citation type="journal article" date="2012" name="Environ. Microbiol.">
        <title>Characterization of the first alginolytic operons in a marine bacterium: from their emergence in marine Flavobacteriia to their independent transfers to marine Proteobacteria and human gut Bacteroides.</title>
        <authorList>
            <person name="Thomas F."/>
            <person name="Barbeyron T."/>
            <person name="Tonon T."/>
            <person name="Genicot S."/>
            <person name="Czjzek M."/>
            <person name="Michel G."/>
        </authorList>
    </citation>
    <scope>NUCLEOTIDE SEQUENCE [LARGE SCALE GENOMIC DNA]</scope>
    <source>
        <strain evidence="2">DSM 12802 / CCUG 47099 / CIP 106680 / NCIMB 13871 / Dsij</strain>
    </source>
</reference>
<evidence type="ECO:0008006" key="3">
    <source>
        <dbReference type="Google" id="ProtNLM"/>
    </source>
</evidence>
<accession>G0L6C7</accession>
<name>G0L6C7_ZOBGA</name>
<dbReference type="OrthoDB" id="9815501at2"/>
<sequence length="77" mass="8654">MNIELKGEGKEYIEKLILSGAYRNIDEIIQDALQLHAHHREGLKKGLLEKINSGWNGPDSQKSINDIISAKRNTEGI</sequence>
<protein>
    <recommendedName>
        <fullName evidence="3">Type II toxin-antitoxin system ParD family antitoxin</fullName>
    </recommendedName>
</protein>
<dbReference type="EMBL" id="FP476056">
    <property type="protein sequence ID" value="CAZ96849.1"/>
    <property type="molecule type" value="Genomic_DNA"/>
</dbReference>
<dbReference type="Proteomes" id="UP000008898">
    <property type="component" value="Chromosome"/>
</dbReference>
<proteinExistence type="predicted"/>
<dbReference type="STRING" id="63186.ZOBELLIA_2699"/>
<organism evidence="1 2">
    <name type="scientific">Zobellia galactanivorans (strain DSM 12802 / CCUG 47099 / CIP 106680 / NCIMB 13871 / Dsij)</name>
    <dbReference type="NCBI Taxonomy" id="63186"/>
    <lineage>
        <taxon>Bacteria</taxon>
        <taxon>Pseudomonadati</taxon>
        <taxon>Bacteroidota</taxon>
        <taxon>Flavobacteriia</taxon>
        <taxon>Flavobacteriales</taxon>
        <taxon>Flavobacteriaceae</taxon>
        <taxon>Zobellia</taxon>
    </lineage>
</organism>
<dbReference type="AlphaFoldDB" id="G0L6C7"/>
<reference evidence="2" key="1">
    <citation type="submission" date="2009-07" db="EMBL/GenBank/DDBJ databases">
        <title>Complete genome sequence of Zobellia galactanivorans Dsij.</title>
        <authorList>
            <consortium name="Genoscope - CEA"/>
        </authorList>
    </citation>
    <scope>NUCLEOTIDE SEQUENCE [LARGE SCALE GENOMIC DNA]</scope>
    <source>
        <strain evidence="2">DSM 12802 / CCUG 47099 / CIP 106680 / NCIMB 13871 / Dsij</strain>
    </source>
</reference>
<dbReference type="InterPro" id="IPR038296">
    <property type="entry name" value="ParD_sf"/>
</dbReference>
<dbReference type="HOGENOM" id="CLU_144805_2_1_10"/>